<gene>
    <name evidence="2" type="ORF">ST44_11310</name>
</gene>
<dbReference type="Proteomes" id="UP000032046">
    <property type="component" value="Unassembled WGS sequence"/>
</dbReference>
<protein>
    <submittedName>
        <fullName evidence="2">Contig80, whole genome shotgun sequence</fullName>
    </submittedName>
</protein>
<dbReference type="GO" id="GO:0000725">
    <property type="term" value="P:recombinational repair"/>
    <property type="evidence" value="ECO:0007669"/>
    <property type="project" value="TreeGrafter"/>
</dbReference>
<organism evidence="2 3">
    <name type="scientific">Prevotella pectinovora</name>
    <dbReference type="NCBI Taxonomy" id="1602169"/>
    <lineage>
        <taxon>Bacteria</taxon>
        <taxon>Pseudomonadati</taxon>
        <taxon>Bacteroidota</taxon>
        <taxon>Bacteroidia</taxon>
        <taxon>Bacteroidales</taxon>
        <taxon>Prevotellaceae</taxon>
        <taxon>Prevotella</taxon>
    </lineage>
</organism>
<dbReference type="InterPro" id="IPR000212">
    <property type="entry name" value="DNA_helicase_UvrD/REP"/>
</dbReference>
<dbReference type="InterPro" id="IPR027417">
    <property type="entry name" value="P-loop_NTPase"/>
</dbReference>
<proteinExistence type="predicted"/>
<sequence length="304" mass="35712">MNQNLYGKERNELLVGFINNLIFDIYKKSKLRFESMHNNKYVKAYMENVKPVIVVDEATDYSLIDYYFMASFRHYEFNTMTLCGDIMQGLNNYGIESWEQLKKYILPNLKIFELKVSYRQTPTLLDLSKRLYLDDQGMEAPYHSLMKMSNDEPQPICYISDDPSKKIRWMAKRICEFYKHCNDELPALAILVGDEVDVDDMVSEMQDMDILNGFSVFNCTGGRTTNAMKCIRIFRISEVKGMEFEAVFFYDIDEALAGQSHKMLRRYLYVGVSRATSHLAVTFTKEEGNEDIIKYFDTNKRNWK</sequence>
<dbReference type="SUPFAM" id="SSF52540">
    <property type="entry name" value="P-loop containing nucleoside triphosphate hydrolases"/>
    <property type="match status" value="1"/>
</dbReference>
<dbReference type="Pfam" id="PF13538">
    <property type="entry name" value="UvrD_C_2"/>
    <property type="match status" value="1"/>
</dbReference>
<evidence type="ECO:0000259" key="1">
    <source>
        <dbReference type="Pfam" id="PF13538"/>
    </source>
</evidence>
<dbReference type="GO" id="GO:0005524">
    <property type="term" value="F:ATP binding"/>
    <property type="evidence" value="ECO:0007669"/>
    <property type="project" value="InterPro"/>
</dbReference>
<evidence type="ECO:0000313" key="2">
    <source>
        <dbReference type="EMBL" id="KIP60569.1"/>
    </source>
</evidence>
<keyword evidence="3" id="KW-1185">Reference proteome</keyword>
<dbReference type="STRING" id="1602171.ST44_11310"/>
<dbReference type="GO" id="GO:0043138">
    <property type="term" value="F:3'-5' DNA helicase activity"/>
    <property type="evidence" value="ECO:0007669"/>
    <property type="project" value="TreeGrafter"/>
</dbReference>
<reference evidence="2 3" key="1">
    <citation type="submission" date="2015-01" db="EMBL/GenBank/DDBJ databases">
        <title>Comparative genomics of non-oral Prevotella species.</title>
        <authorList>
            <person name="Accetto T."/>
            <person name="Nograsek B."/>
            <person name="Avgustin G."/>
        </authorList>
    </citation>
    <scope>NUCLEOTIDE SEQUENCE [LARGE SCALE GENOMIC DNA]</scope>
    <source>
        <strain evidence="2 3">P5-119</strain>
    </source>
</reference>
<dbReference type="PANTHER" id="PTHR11070:SF17">
    <property type="entry name" value="DNA HELICASE IV"/>
    <property type="match status" value="1"/>
</dbReference>
<dbReference type="EMBL" id="JXQK01000080">
    <property type="protein sequence ID" value="KIP60569.1"/>
    <property type="molecule type" value="Genomic_DNA"/>
</dbReference>
<dbReference type="PANTHER" id="PTHR11070">
    <property type="entry name" value="UVRD / RECB / PCRA DNA HELICASE FAMILY MEMBER"/>
    <property type="match status" value="1"/>
</dbReference>
<name>A0A0D0ITW6_9BACT</name>
<dbReference type="GO" id="GO:0003677">
    <property type="term" value="F:DNA binding"/>
    <property type="evidence" value="ECO:0007669"/>
    <property type="project" value="InterPro"/>
</dbReference>
<evidence type="ECO:0000313" key="3">
    <source>
        <dbReference type="Proteomes" id="UP000032046"/>
    </source>
</evidence>
<dbReference type="Gene3D" id="3.40.50.300">
    <property type="entry name" value="P-loop containing nucleotide triphosphate hydrolases"/>
    <property type="match status" value="1"/>
</dbReference>
<dbReference type="GO" id="GO:0005829">
    <property type="term" value="C:cytosol"/>
    <property type="evidence" value="ECO:0007669"/>
    <property type="project" value="TreeGrafter"/>
</dbReference>
<dbReference type="InterPro" id="IPR027785">
    <property type="entry name" value="UvrD-like_helicase_C"/>
</dbReference>
<dbReference type="AlphaFoldDB" id="A0A0D0ITW6"/>
<accession>A0A0D0ITW6</accession>
<comment type="caution">
    <text evidence="2">The sequence shown here is derived from an EMBL/GenBank/DDBJ whole genome shotgun (WGS) entry which is preliminary data.</text>
</comment>
<feature type="domain" description="UvrD-like helicase C-terminal" evidence="1">
    <location>
        <begin position="234"/>
        <end position="281"/>
    </location>
</feature>